<dbReference type="FunFam" id="2.30.29.30:FF:000286">
    <property type="entry name" value="PH-protein kinase domain containing protein"/>
    <property type="match status" value="1"/>
</dbReference>
<dbReference type="InterPro" id="IPR011993">
    <property type="entry name" value="PH-like_dom_sf"/>
</dbReference>
<dbReference type="EMBL" id="JAOPGA020001861">
    <property type="protein sequence ID" value="KAL0491778.1"/>
    <property type="molecule type" value="Genomic_DNA"/>
</dbReference>
<gene>
    <name evidence="2" type="ORF">AKO1_000519</name>
</gene>
<proteinExistence type="predicted"/>
<dbReference type="Pfam" id="PF00169">
    <property type="entry name" value="PH"/>
    <property type="match status" value="1"/>
</dbReference>
<sequence>MSLNDAFGSSSGKSSPSSLYGESLSYGANSPITQPELNAIIKSGLLRKEGGVVRNWKVRLFKLTNSALYYYDISGKEIKGKITIQPDATVVDENVKDKGKHVFSILTSKRTYYLSAKDEDDKISWCEAIRALVLRASVVHQLNSYGAALDRQFKHKTIQNISPISDVIDEESNKDLNSVEDDKIIEEICLSVEEEYDLAMSAVEIFLKEESERLPEEQAYVIAMKQYRQQLQDYCNSIGAEPEYSIASGTSIFVMDQSKMSATEKEFVHDITREYTNELKTTFEEYDVSLELQEESSKASAAILAKDPCERTAEENLYVLKVEACIKKVIDLEHQLNLEVRHPIISHALTLAKYPEERTFQEEQYVQTVLTDLR</sequence>
<dbReference type="PANTHER" id="PTHR14336:SF15">
    <property type="entry name" value="DUAL ADAPTER FOR PHOSPHOTYROSINE AND 3-PHOSPHOTYROSINE AND 3-PHOSPHOINOSITIDE"/>
    <property type="match status" value="1"/>
</dbReference>
<organism evidence="2 3">
    <name type="scientific">Acrasis kona</name>
    <dbReference type="NCBI Taxonomy" id="1008807"/>
    <lineage>
        <taxon>Eukaryota</taxon>
        <taxon>Discoba</taxon>
        <taxon>Heterolobosea</taxon>
        <taxon>Tetramitia</taxon>
        <taxon>Eutetramitia</taxon>
        <taxon>Acrasidae</taxon>
        <taxon>Acrasis</taxon>
    </lineage>
</organism>
<dbReference type="InterPro" id="IPR001849">
    <property type="entry name" value="PH_domain"/>
</dbReference>
<dbReference type="SMART" id="SM00233">
    <property type="entry name" value="PH"/>
    <property type="match status" value="1"/>
</dbReference>
<evidence type="ECO:0000259" key="1">
    <source>
        <dbReference type="PROSITE" id="PS50003"/>
    </source>
</evidence>
<dbReference type="SUPFAM" id="SSF50729">
    <property type="entry name" value="PH domain-like"/>
    <property type="match status" value="1"/>
</dbReference>
<dbReference type="AlphaFoldDB" id="A0AAW2ZPK3"/>
<accession>A0AAW2ZPK3</accession>
<evidence type="ECO:0000313" key="2">
    <source>
        <dbReference type="EMBL" id="KAL0491778.1"/>
    </source>
</evidence>
<evidence type="ECO:0000313" key="3">
    <source>
        <dbReference type="Proteomes" id="UP001431209"/>
    </source>
</evidence>
<dbReference type="PANTHER" id="PTHR14336">
    <property type="entry name" value="TANDEM PH DOMAIN CONTAINING PROTEIN"/>
    <property type="match status" value="1"/>
</dbReference>
<dbReference type="PROSITE" id="PS50003">
    <property type="entry name" value="PH_DOMAIN"/>
    <property type="match status" value="1"/>
</dbReference>
<feature type="domain" description="PH" evidence="1">
    <location>
        <begin position="39"/>
        <end position="134"/>
    </location>
</feature>
<keyword evidence="3" id="KW-1185">Reference proteome</keyword>
<dbReference type="Gene3D" id="2.30.29.30">
    <property type="entry name" value="Pleckstrin-homology domain (PH domain)/Phosphotyrosine-binding domain (PTB)"/>
    <property type="match status" value="1"/>
</dbReference>
<dbReference type="Proteomes" id="UP001431209">
    <property type="component" value="Unassembled WGS sequence"/>
</dbReference>
<name>A0AAW2ZPK3_9EUKA</name>
<comment type="caution">
    <text evidence="2">The sequence shown here is derived from an EMBL/GenBank/DDBJ whole genome shotgun (WGS) entry which is preliminary data.</text>
</comment>
<reference evidence="2 3" key="1">
    <citation type="submission" date="2024-03" db="EMBL/GenBank/DDBJ databases">
        <title>The Acrasis kona genome and developmental transcriptomes reveal deep origins of eukaryotic multicellular pathways.</title>
        <authorList>
            <person name="Sheikh S."/>
            <person name="Fu C.-J."/>
            <person name="Brown M.W."/>
            <person name="Baldauf S.L."/>
        </authorList>
    </citation>
    <scope>NUCLEOTIDE SEQUENCE [LARGE SCALE GENOMIC DNA]</scope>
    <source>
        <strain evidence="2 3">ATCC MYA-3509</strain>
    </source>
</reference>
<protein>
    <submittedName>
        <fullName evidence="2">ArhGAP</fullName>
    </submittedName>
</protein>
<dbReference type="InterPro" id="IPR051707">
    <property type="entry name" value="PI-Interact_SigTrans_Reg"/>
</dbReference>